<dbReference type="Proteomes" id="UP001476282">
    <property type="component" value="Unassembled WGS sequence"/>
</dbReference>
<dbReference type="Pfam" id="PF01894">
    <property type="entry name" value="YjbQ"/>
    <property type="match status" value="1"/>
</dbReference>
<dbReference type="InterPro" id="IPR035917">
    <property type="entry name" value="YjbQ-like_sf"/>
</dbReference>
<keyword evidence="3" id="KW-1185">Reference proteome</keyword>
<dbReference type="PROSITE" id="PS01314">
    <property type="entry name" value="UPF0047"/>
    <property type="match status" value="1"/>
</dbReference>
<evidence type="ECO:0008006" key="4">
    <source>
        <dbReference type="Google" id="ProtNLM"/>
    </source>
</evidence>
<dbReference type="PANTHER" id="PTHR30615:SF8">
    <property type="entry name" value="UPF0047 PROTEIN C4A8.02C"/>
    <property type="match status" value="1"/>
</dbReference>
<comment type="similarity">
    <text evidence="1">Belongs to the UPF0047 family.</text>
</comment>
<dbReference type="InterPro" id="IPR001602">
    <property type="entry name" value="UPF0047_YjbQ-like"/>
</dbReference>
<sequence length="142" mass="15539">MTAMSAHAGSFTVRSRGKGTYEITSEVAGIVAESGISTGTVTVFVRHTSASLVIMENADPSARRDLEAFFDHLVPEDTPYFVHTLEGPDDMPSHIRMALTRTSEVIPVIDGRMALGTWQGIFLFEHRRAPHQRQIVVAVTGD</sequence>
<reference evidence="2 3" key="1">
    <citation type="submission" date="2024-02" db="EMBL/GenBank/DDBJ databases">
        <title>Haloferula sargassicola NBRC 104335.</title>
        <authorList>
            <person name="Ichikawa N."/>
            <person name="Katano-Makiyama Y."/>
            <person name="Hidaka K."/>
        </authorList>
    </citation>
    <scope>NUCLEOTIDE SEQUENCE [LARGE SCALE GENOMIC DNA]</scope>
    <source>
        <strain evidence="2 3">NBRC 104335</strain>
    </source>
</reference>
<dbReference type="EMBL" id="BAABRI010000005">
    <property type="protein sequence ID" value="GAA5481910.1"/>
    <property type="molecule type" value="Genomic_DNA"/>
</dbReference>
<comment type="caution">
    <text evidence="2">The sequence shown here is derived from an EMBL/GenBank/DDBJ whole genome shotgun (WGS) entry which is preliminary data.</text>
</comment>
<organism evidence="2 3">
    <name type="scientific">Haloferula sargassicola</name>
    <dbReference type="NCBI Taxonomy" id="490096"/>
    <lineage>
        <taxon>Bacteria</taxon>
        <taxon>Pseudomonadati</taxon>
        <taxon>Verrucomicrobiota</taxon>
        <taxon>Verrucomicrobiia</taxon>
        <taxon>Verrucomicrobiales</taxon>
        <taxon>Verrucomicrobiaceae</taxon>
        <taxon>Haloferula</taxon>
    </lineage>
</organism>
<name>A0ABP9UK67_9BACT</name>
<evidence type="ECO:0000313" key="2">
    <source>
        <dbReference type="EMBL" id="GAA5481910.1"/>
    </source>
</evidence>
<dbReference type="Gene3D" id="2.60.120.460">
    <property type="entry name" value="YjbQ-like"/>
    <property type="match status" value="1"/>
</dbReference>
<evidence type="ECO:0000256" key="1">
    <source>
        <dbReference type="ARBA" id="ARBA00005534"/>
    </source>
</evidence>
<proteinExistence type="inferred from homology"/>
<dbReference type="SUPFAM" id="SSF111038">
    <property type="entry name" value="YjbQ-like"/>
    <property type="match status" value="1"/>
</dbReference>
<protein>
    <recommendedName>
        <fullName evidence="4">Secondary thiamine-phosphate synthase enzyme</fullName>
    </recommendedName>
</protein>
<gene>
    <name evidence="2" type="ORF">Hsar01_01124</name>
</gene>
<dbReference type="PIRSF" id="PIRSF004681">
    <property type="entry name" value="UCP004681"/>
    <property type="match status" value="1"/>
</dbReference>
<dbReference type="PANTHER" id="PTHR30615">
    <property type="entry name" value="UNCHARACTERIZED PROTEIN YJBQ-RELATED"/>
    <property type="match status" value="1"/>
</dbReference>
<evidence type="ECO:0000313" key="3">
    <source>
        <dbReference type="Proteomes" id="UP001476282"/>
    </source>
</evidence>
<dbReference type="NCBIfam" id="TIGR00149">
    <property type="entry name" value="TIGR00149_YjbQ"/>
    <property type="match status" value="1"/>
</dbReference>
<accession>A0ABP9UK67</accession>